<evidence type="ECO:0000313" key="1">
    <source>
        <dbReference type="EMBL" id="MAA13241.1"/>
    </source>
</evidence>
<dbReference type="AlphaFoldDB" id="A0A224YFK6"/>
<sequence length="139" mass="15278">MLRAFLHLYRLEFTAALAAYLQSYIVASMIMPMATPVSCAAVAANGSHVFNLCALSACTCLQNYVVAIYDRVYNGFDRSGCGKQHVGWVCTFSFIAAIRDHVNNDRGFVRGGCCKRCSSIFNPCALATHVPSELHHCYL</sequence>
<name>A0A224YFK6_9ACAR</name>
<reference evidence="1" key="1">
    <citation type="journal article" date="2017" name="Parasit. Vectors">
        <title>Sialotranscriptomics of Rhipicephalus zambeziensis reveals intricate expression profiles of secretory proteins and suggests tight temporal transcriptional regulation during blood-feeding.</title>
        <authorList>
            <person name="de Castro M.H."/>
            <person name="de Klerk D."/>
            <person name="Pienaar R."/>
            <person name="Rees D.J.G."/>
            <person name="Mans B.J."/>
        </authorList>
    </citation>
    <scope>NUCLEOTIDE SEQUENCE</scope>
    <source>
        <tissue evidence="1">Salivary glands</tissue>
    </source>
</reference>
<dbReference type="EMBL" id="GFPF01002095">
    <property type="protein sequence ID" value="MAA13241.1"/>
    <property type="molecule type" value="Transcribed_RNA"/>
</dbReference>
<organism evidence="1">
    <name type="scientific">Rhipicephalus zambeziensis</name>
    <dbReference type="NCBI Taxonomy" id="60191"/>
    <lineage>
        <taxon>Eukaryota</taxon>
        <taxon>Metazoa</taxon>
        <taxon>Ecdysozoa</taxon>
        <taxon>Arthropoda</taxon>
        <taxon>Chelicerata</taxon>
        <taxon>Arachnida</taxon>
        <taxon>Acari</taxon>
        <taxon>Parasitiformes</taxon>
        <taxon>Ixodida</taxon>
        <taxon>Ixodoidea</taxon>
        <taxon>Ixodidae</taxon>
        <taxon>Rhipicephalinae</taxon>
        <taxon>Rhipicephalus</taxon>
        <taxon>Rhipicephalus</taxon>
    </lineage>
</organism>
<protein>
    <submittedName>
        <fullName evidence="1">Uncharacterized protein</fullName>
    </submittedName>
</protein>
<accession>A0A224YFK6</accession>
<proteinExistence type="predicted"/>